<dbReference type="PANTHER" id="PTHR11748:SF103">
    <property type="entry name" value="GLYCOLATE OXIDASE SUBUNIT GLCE"/>
    <property type="match status" value="1"/>
</dbReference>
<dbReference type="InterPro" id="IPR036318">
    <property type="entry name" value="FAD-bd_PCMH-like_sf"/>
</dbReference>
<dbReference type="InterPro" id="IPR016166">
    <property type="entry name" value="FAD-bd_PCMH"/>
</dbReference>
<dbReference type="GO" id="GO:0071949">
    <property type="term" value="F:FAD binding"/>
    <property type="evidence" value="ECO:0007669"/>
    <property type="project" value="InterPro"/>
</dbReference>
<dbReference type="SUPFAM" id="SSF55103">
    <property type="entry name" value="FAD-linked oxidases, C-terminal domain"/>
    <property type="match status" value="1"/>
</dbReference>
<dbReference type="OrthoDB" id="9811557at2"/>
<dbReference type="AlphaFoldDB" id="A0A1G7S487"/>
<dbReference type="InterPro" id="IPR006094">
    <property type="entry name" value="Oxid_FAD_bind_N"/>
</dbReference>
<sequence>MSATSPDDILRATGVPVRKAGDGDGVAGVAPRWVAMPSDVRETAVVMRAAASLGLAVVPLGGRTKARWGHPPTRCDLVVDTRGMDRVLEHEAGDLVVRVEAGTTMDKLAAALAAAHQELALDVPLDGATVGGTLATATAGPRALRYGTARDLLIGVTVVLADGTIAKSGGKVVKNVAGYDLGKLFTGSYGTLGIIAEAAFRLHPIASERVFVTSSHLVRDDLGALLQRITAAPEEVCAVEVDWPDPREAFTLTCMIEGVGAVERAHAVRRLLGREAHVGEEPPSGWGRMPGDEFVVEVRVRPDDLYDAMLAVEGTMRLTGVEAAVRGWAAPVATLRVALRTDGDFAPGEAAGAAFVTSLRSVVEPAGRVVVVTAPEEIARRVDRFGATGALALMRRVKERFDPDHRLSPGRFVGGLSWTAN</sequence>
<dbReference type="RefSeq" id="WP_093167817.1">
    <property type="nucleotide sequence ID" value="NZ_FNCN01000002.1"/>
</dbReference>
<protein>
    <submittedName>
        <fullName evidence="4">Glycolate oxidase FAD binding subunit</fullName>
    </submittedName>
</protein>
<keyword evidence="1" id="KW-0285">Flavoprotein</keyword>
<dbReference type="EMBL" id="FNCN01000002">
    <property type="protein sequence ID" value="SDG17791.1"/>
    <property type="molecule type" value="Genomic_DNA"/>
</dbReference>
<organism evidence="4 5">
    <name type="scientific">Sinosporangium album</name>
    <dbReference type="NCBI Taxonomy" id="504805"/>
    <lineage>
        <taxon>Bacteria</taxon>
        <taxon>Bacillati</taxon>
        <taxon>Actinomycetota</taxon>
        <taxon>Actinomycetes</taxon>
        <taxon>Streptosporangiales</taxon>
        <taxon>Streptosporangiaceae</taxon>
        <taxon>Sinosporangium</taxon>
    </lineage>
</organism>
<dbReference type="Pfam" id="PF01565">
    <property type="entry name" value="FAD_binding_4"/>
    <property type="match status" value="1"/>
</dbReference>
<dbReference type="InterPro" id="IPR016169">
    <property type="entry name" value="FAD-bd_PCMH_sub2"/>
</dbReference>
<dbReference type="GO" id="GO:0003824">
    <property type="term" value="F:catalytic activity"/>
    <property type="evidence" value="ECO:0007669"/>
    <property type="project" value="InterPro"/>
</dbReference>
<dbReference type="Proteomes" id="UP000198923">
    <property type="component" value="Unassembled WGS sequence"/>
</dbReference>
<dbReference type="InterPro" id="IPR016164">
    <property type="entry name" value="FAD-linked_Oxase-like_C"/>
</dbReference>
<dbReference type="STRING" id="504805.SAMN05421505_102159"/>
<evidence type="ECO:0000259" key="3">
    <source>
        <dbReference type="PROSITE" id="PS51387"/>
    </source>
</evidence>
<dbReference type="Gene3D" id="3.30.465.10">
    <property type="match status" value="1"/>
</dbReference>
<dbReference type="PANTHER" id="PTHR11748">
    <property type="entry name" value="D-LACTATE DEHYDROGENASE"/>
    <property type="match status" value="1"/>
</dbReference>
<feature type="domain" description="FAD-binding PCMH-type" evidence="3">
    <location>
        <begin position="26"/>
        <end position="205"/>
    </location>
</feature>
<dbReference type="SUPFAM" id="SSF56176">
    <property type="entry name" value="FAD-binding/transporter-associated domain-like"/>
    <property type="match status" value="1"/>
</dbReference>
<reference evidence="4 5" key="1">
    <citation type="submission" date="2016-10" db="EMBL/GenBank/DDBJ databases">
        <authorList>
            <person name="de Groot N.N."/>
        </authorList>
    </citation>
    <scope>NUCLEOTIDE SEQUENCE [LARGE SCALE GENOMIC DNA]</scope>
    <source>
        <strain evidence="4 5">CPCC 201354</strain>
    </source>
</reference>
<evidence type="ECO:0000313" key="5">
    <source>
        <dbReference type="Proteomes" id="UP000198923"/>
    </source>
</evidence>
<accession>A0A1G7S487</accession>
<keyword evidence="2" id="KW-0274">FAD</keyword>
<evidence type="ECO:0000256" key="1">
    <source>
        <dbReference type="ARBA" id="ARBA00022630"/>
    </source>
</evidence>
<evidence type="ECO:0000256" key="2">
    <source>
        <dbReference type="ARBA" id="ARBA00022827"/>
    </source>
</evidence>
<evidence type="ECO:0000313" key="4">
    <source>
        <dbReference type="EMBL" id="SDG17791.1"/>
    </source>
</evidence>
<proteinExistence type="predicted"/>
<dbReference type="PROSITE" id="PS51387">
    <property type="entry name" value="FAD_PCMH"/>
    <property type="match status" value="1"/>
</dbReference>
<keyword evidence="5" id="KW-1185">Reference proteome</keyword>
<gene>
    <name evidence="4" type="ORF">SAMN05421505_102159</name>
</gene>
<name>A0A1G7S487_9ACTN</name>